<evidence type="ECO:0000313" key="3">
    <source>
        <dbReference type="Proteomes" id="UP001353858"/>
    </source>
</evidence>
<comment type="caution">
    <text evidence="2">The sequence shown here is derived from an EMBL/GenBank/DDBJ whole genome shotgun (WGS) entry which is preliminary data.</text>
</comment>
<feature type="compositionally biased region" description="Basic and acidic residues" evidence="1">
    <location>
        <begin position="1"/>
        <end position="10"/>
    </location>
</feature>
<name>A0AAN7PQE9_9COLE</name>
<organism evidence="2 3">
    <name type="scientific">Aquatica leii</name>
    <dbReference type="NCBI Taxonomy" id="1421715"/>
    <lineage>
        <taxon>Eukaryota</taxon>
        <taxon>Metazoa</taxon>
        <taxon>Ecdysozoa</taxon>
        <taxon>Arthropoda</taxon>
        <taxon>Hexapoda</taxon>
        <taxon>Insecta</taxon>
        <taxon>Pterygota</taxon>
        <taxon>Neoptera</taxon>
        <taxon>Endopterygota</taxon>
        <taxon>Coleoptera</taxon>
        <taxon>Polyphaga</taxon>
        <taxon>Elateriformia</taxon>
        <taxon>Elateroidea</taxon>
        <taxon>Lampyridae</taxon>
        <taxon>Luciolinae</taxon>
        <taxon>Aquatica</taxon>
    </lineage>
</organism>
<dbReference type="AlphaFoldDB" id="A0AAN7PQE9"/>
<reference evidence="3" key="1">
    <citation type="submission" date="2023-01" db="EMBL/GenBank/DDBJ databases">
        <title>Key to firefly adult light organ development and bioluminescence: homeobox transcription factors regulate luciferase expression and transportation to peroxisome.</title>
        <authorList>
            <person name="Fu X."/>
        </authorList>
    </citation>
    <scope>NUCLEOTIDE SEQUENCE [LARGE SCALE GENOMIC DNA]</scope>
</reference>
<evidence type="ECO:0000256" key="1">
    <source>
        <dbReference type="SAM" id="MobiDB-lite"/>
    </source>
</evidence>
<gene>
    <name evidence="2" type="ORF">RN001_013279</name>
</gene>
<sequence length="94" mass="10757">MKCPRQSERRKNPKRVRNATLNDNQVTELLKVCLQKVCELQEDLRRSDGDESNPEAAGYAACATETLRFLTAEGIPADHPIVKELQELFTRNRM</sequence>
<evidence type="ECO:0000313" key="2">
    <source>
        <dbReference type="EMBL" id="KAK4873919.1"/>
    </source>
</evidence>
<keyword evidence="3" id="KW-1185">Reference proteome</keyword>
<protein>
    <submittedName>
        <fullName evidence="2">Uncharacterized protein</fullName>
    </submittedName>
</protein>
<proteinExistence type="predicted"/>
<dbReference type="Proteomes" id="UP001353858">
    <property type="component" value="Unassembled WGS sequence"/>
</dbReference>
<feature type="region of interest" description="Disordered" evidence="1">
    <location>
        <begin position="1"/>
        <end position="20"/>
    </location>
</feature>
<accession>A0AAN7PQE9</accession>
<dbReference type="EMBL" id="JARPUR010000006">
    <property type="protein sequence ID" value="KAK4873919.1"/>
    <property type="molecule type" value="Genomic_DNA"/>
</dbReference>